<dbReference type="InterPro" id="IPR013217">
    <property type="entry name" value="Methyltransf_12"/>
</dbReference>
<accession>Q3KRU5</accession>
<feature type="domain" description="Ketosynthase family 3 (KS3)" evidence="9">
    <location>
        <begin position="17"/>
        <end position="443"/>
    </location>
</feature>
<dbReference type="CDD" id="cd00833">
    <property type="entry name" value="PKS"/>
    <property type="match status" value="1"/>
</dbReference>
<dbReference type="Gene3D" id="3.10.129.110">
    <property type="entry name" value="Polyketide synthase dehydratase"/>
    <property type="match status" value="1"/>
</dbReference>
<protein>
    <submittedName>
        <fullName evidence="11">PKSX1</fullName>
    </submittedName>
</protein>
<evidence type="ECO:0000256" key="6">
    <source>
        <dbReference type="ARBA" id="ARBA00023315"/>
    </source>
</evidence>
<dbReference type="InterPro" id="IPR013154">
    <property type="entry name" value="ADH-like_N"/>
</dbReference>
<keyword evidence="4" id="KW-0560">Oxidoreductase</keyword>
<evidence type="ECO:0000256" key="3">
    <source>
        <dbReference type="ARBA" id="ARBA00022679"/>
    </source>
</evidence>
<dbReference type="InterPro" id="IPR057326">
    <property type="entry name" value="KR_dom"/>
</dbReference>
<dbReference type="Gene3D" id="3.90.180.10">
    <property type="entry name" value="Medium-chain alcohol dehydrogenases, catalytic domain"/>
    <property type="match status" value="1"/>
</dbReference>
<dbReference type="Pfam" id="PF16197">
    <property type="entry name" value="KAsynt_C_assoc"/>
    <property type="match status" value="1"/>
</dbReference>
<dbReference type="Gene3D" id="1.10.1200.10">
    <property type="entry name" value="ACP-like"/>
    <property type="match status" value="1"/>
</dbReference>
<sequence>MALSQQEIEAILTKDGPMPIAIVGISGRFPGDATTPDKLWDMVSQARSALTDVPKDRYNIDGFYHPSAEHQGTTSTRKGHFISSDVGLFDAPFFKISAQEAHAMDPQQRLALELSYEALESAGLTMADVAQAKMGCYLGTCVRDYAAIRAIDPDDYPRYEANGSMGTAMVSNRISWYFDLKGPSLTLDTACSSSLVCLHLAMQSIRTGESNMALVGATNLILAPHTSNHLSTLSFLSSTGKSQSFDHKANGYSRGEGVSFVVVKSLADALRDGDCIRAVVRGASVTHDGRTPGINLPSAESQEDLIRAAYRNANLSPENTTYFEAHGPGTPAGDPLETSAISKVFSQYHSPDFPLYVGSVKSNIGHLEAGAGIAGLTKAIYALEKGQIPPNIWFEKANPKILLKEWNLSVPTELLPWPTDGLRRASINSFGYGGTNAHCIIDDAYHYLTSRGLVGRHNTTPVVPRPVVLSHDAAVLSPESEIPTSMVSSAFATSVMNSEVVSTEGTTTPVSDVGSIEDLGVISSTPQLLVWSHHEQNGIARTAKDLQSYLKEGDVLATEAPTHLKRLAYTLAARRTRHPWASFVVASDLDEAIKELDTPAKHLRPSDNLASVWIFTGQGAQWFGMGRELLSYRTYRTRIEEAAAHLKSLGCEWDLVEELGKSQADSRVNEPQISQPACTAVQVGLVDLLKEWGAAPDFTVGHSSGEIAAAYAKGALSREAAWTVAYHRGRLSASLNITGAMLAVALGEEAVRPFIDQCTSDPKPVVACVNSPESVTLSGSVEGIDEVLNIIGTQAWARKLLVKTPYHSPYMQKLAEPYYESMKGITGGEATSARMFSSVTGKEIDDAGLLNPQYWVDNMVNCVRFGPALAGILSEPTVSGKPIVLMEVGPHGALQGPVKQIIKAQATQPSELNLFSLLTRKEDAIRTTLKGVGILFQKGLPIDVSKANHLDSKQELPNFLVDLPPFSWNHNTRFWYETALSYAYKNRSEPKHDILGSRDVFSGDAEPAWRNYLRTSEIPWARHHGVQDIFLFSAAGFLTMVVEAMRQIAEPGKVVEGIQFRDVFPGAPIILTDNEDQPVETKLQLRNWRLASRSLTTYWKEFSISSRTRDGTWTQHSTGLVSLKYAADNHASSFADEQAANNEVYKNEYARIQATQLAPHTGDEFYAKFEKLGMRWGETFKTLKESHTAGNAVVATLEVPNTQAWMPANVESSYVIHPATLDGIFHILLAAEGVEKITVPKYIERIYVSAKLPTEAGSKLQGYAEIKEKWADGTNGTVVLSDDKWAEPLLIFEGLKSTDYNSETKEDEKDEAKIKAVRKLGAYSTWHVDVENSPETLREILTDAVNKAPQVPYKEVYDLEWCAYIVCKRMAQRFTDEDATRMAPHHLIFYNYMKNQVKLANENKLPCQTPEWLASSKETEDEVLARAAATSLEGKMMVRISDNIESVLLGEIEPWELMNHDNALNEMYRYGLSDERTPAVQCEYIKRLAAKKPLRILEIGAGTGSATSRIFAALGENIAGKLTKYTYTDISGSFFAEAAEEFKEYRSLMDFKVLNVENEPAKQGFEEGTYDVVVAFQVLHATSKISTTLANARRLLKPGGKLIVTELTSKIGRRSAVFGLLAGWWLGEDDDRHWGPELSEEGWDERLKSVGFTGADLCFRDRDDVGWSSSLVASTNPIEPEISPLNNVTIVTGSDESPQAKGLVEELTKKLTAEGATVDKKTLTEAAEADLTKSRVIVSAEVENSVLTTMDEVQYSAIKNIFLRSDGTLWLTQGGATIDTRRPALNMITGLARTVRGEAPEIRLATLDLDPDVALDNASTTSTVFKVLSIQGDAANNEHEFAARKGALHVLRLGTDENLSRLLKPDEDNENAISLQPLRQANRALKLGLKATGELDSFFFSDDAEHEKPLGDSEIEIEVKAVGLDQFDMVVAVGQIWDVNLGIECSGVVTRLGKDVTDYAVGDRVLTVANGWYRTYVRNSQEYFQKLPETLSFEEGASLMISYGTAAYSVYNAARLEAGETILIHSAADVLGQGAIQMAQHIGAEVLVTVSSETEKNLLKEKYGIPEDHIFSNKDAGFVQGIKRVTKGEGVQVVINSLTGELLRQTWHCIAPFGRFIELGVKDIKSNTGLDMVPFLNNATFAGVNILQMYRTNKRVFSKLIADVLKLYAEGVFKLVPLNIKKFSEIADAFRILQSRRSLGKVVLQVVDNDIVPVTRGKKTELKLSPNATYLIPGGTGGLGRSMLTWMADRGAKYFALTSRSGAKSPDVQAILAELATRGVQTRVFATDIGDEAECAKVLEELANSDFPPIKGTVVLAMNDSMFETMPLDAWKGAIRPKYYVTTNLHNQLPKDLDFFITLSSAAGQIGSIAQSNYNAGNVYQDAIMYHRRTLGLTGTSIDLGWMGDIGFVSEQGKVPEIVACGAPQIGSAQLWAILEEAMAGEIRNQPILGLASGGLVKANGFDEPYWFADARFGPLRVYDSASQNVKANKNSGATVDLAAVIGAAKTMADATKVVCGGLMTKLAKGLMMELEDLDPSRPINIYGVDSLIAVDIRAWALKDLQSVVHVSEILKNQPMIDLAQHIASKSKFLPAALQPKA</sequence>
<evidence type="ECO:0000259" key="9">
    <source>
        <dbReference type="PROSITE" id="PS52004"/>
    </source>
</evidence>
<evidence type="ECO:0000256" key="7">
    <source>
        <dbReference type="PROSITE-ProRule" id="PRU01363"/>
    </source>
</evidence>
<dbReference type="InterPro" id="IPR014031">
    <property type="entry name" value="Ketoacyl_synth_C"/>
</dbReference>
<dbReference type="GO" id="GO:0044550">
    <property type="term" value="P:secondary metabolite biosynthetic process"/>
    <property type="evidence" value="ECO:0007669"/>
    <property type="project" value="TreeGrafter"/>
</dbReference>
<dbReference type="SMART" id="SM00826">
    <property type="entry name" value="PKS_DH"/>
    <property type="match status" value="1"/>
</dbReference>
<evidence type="ECO:0000256" key="5">
    <source>
        <dbReference type="ARBA" id="ARBA00023268"/>
    </source>
</evidence>
<dbReference type="InterPro" id="IPR042104">
    <property type="entry name" value="PKS_dehydratase_sf"/>
</dbReference>
<dbReference type="SUPFAM" id="SSF51735">
    <property type="entry name" value="NAD(P)-binding Rossmann-fold domains"/>
    <property type="match status" value="3"/>
</dbReference>
<dbReference type="Pfam" id="PF00109">
    <property type="entry name" value="ketoacyl-synt"/>
    <property type="match status" value="1"/>
</dbReference>
<dbReference type="Gene3D" id="3.40.47.10">
    <property type="match status" value="1"/>
</dbReference>
<dbReference type="Pfam" id="PF02801">
    <property type="entry name" value="Ketoacyl-synt_C"/>
    <property type="match status" value="1"/>
</dbReference>
<evidence type="ECO:0000313" key="11">
    <source>
        <dbReference type="EMBL" id="AAY41231.1"/>
    </source>
</evidence>
<feature type="active site" description="Proton donor; for dehydratase activity" evidence="7">
    <location>
        <position position="1222"/>
    </location>
</feature>
<dbReference type="InterPro" id="IPR049551">
    <property type="entry name" value="PKS_DH_C"/>
</dbReference>
<dbReference type="InterPro" id="IPR049552">
    <property type="entry name" value="PKS_DH_N"/>
</dbReference>
<dbReference type="SMART" id="SM00829">
    <property type="entry name" value="PKS_ER"/>
    <property type="match status" value="1"/>
</dbReference>
<evidence type="ECO:0000259" key="8">
    <source>
        <dbReference type="PROSITE" id="PS50075"/>
    </source>
</evidence>
<dbReference type="InterPro" id="IPR009081">
    <property type="entry name" value="PP-bd_ACP"/>
</dbReference>
<dbReference type="PROSITE" id="PS00606">
    <property type="entry name" value="KS3_1"/>
    <property type="match status" value="1"/>
</dbReference>
<dbReference type="Pfam" id="PF13602">
    <property type="entry name" value="ADH_zinc_N_2"/>
    <property type="match status" value="1"/>
</dbReference>
<dbReference type="SUPFAM" id="SSF50129">
    <property type="entry name" value="GroES-like"/>
    <property type="match status" value="1"/>
</dbReference>
<dbReference type="InterPro" id="IPR001227">
    <property type="entry name" value="Ac_transferase_dom_sf"/>
</dbReference>
<dbReference type="InterPro" id="IPR020843">
    <property type="entry name" value="ER"/>
</dbReference>
<dbReference type="SUPFAM" id="SSF47336">
    <property type="entry name" value="ACP-like"/>
    <property type="match status" value="1"/>
</dbReference>
<dbReference type="SUPFAM" id="SSF52151">
    <property type="entry name" value="FabD/lysophospholipase-like"/>
    <property type="match status" value="1"/>
</dbReference>
<dbReference type="PROSITE" id="PS52019">
    <property type="entry name" value="PKS_MFAS_DH"/>
    <property type="match status" value="1"/>
</dbReference>
<dbReference type="InterPro" id="IPR032821">
    <property type="entry name" value="PKS_assoc"/>
</dbReference>
<keyword evidence="5" id="KW-0511">Multifunctional enzyme</keyword>
<dbReference type="InterPro" id="IPR016035">
    <property type="entry name" value="Acyl_Trfase/lysoPLipase"/>
</dbReference>
<proteinExistence type="predicted"/>
<dbReference type="SUPFAM" id="SSF53901">
    <property type="entry name" value="Thiolase-like"/>
    <property type="match status" value="1"/>
</dbReference>
<dbReference type="InterPro" id="IPR018201">
    <property type="entry name" value="Ketoacyl_synth_AS"/>
</dbReference>
<dbReference type="Pfam" id="PF08240">
    <property type="entry name" value="ADH_N"/>
    <property type="match status" value="1"/>
</dbReference>
<keyword evidence="3" id="KW-0808">Transferase</keyword>
<keyword evidence="2" id="KW-0597">Phosphoprotein</keyword>
<dbReference type="Pfam" id="PF21089">
    <property type="entry name" value="PKS_DH_N"/>
    <property type="match status" value="1"/>
</dbReference>
<feature type="active site" description="Proton acceptor; for dehydratase activity" evidence="7">
    <location>
        <position position="1024"/>
    </location>
</feature>
<name>Q3KRU5_9PEZI</name>
<organism evidence="11">
    <name type="scientific">Xylaria sp. BCC 1067</name>
    <dbReference type="NCBI Taxonomy" id="167374"/>
    <lineage>
        <taxon>Eukaryota</taxon>
        <taxon>Fungi</taxon>
        <taxon>Dikarya</taxon>
        <taxon>Ascomycota</taxon>
        <taxon>Pezizomycotina</taxon>
        <taxon>Sordariomycetes</taxon>
        <taxon>Xylariomycetidae</taxon>
        <taxon>Xylariales</taxon>
        <taxon>Xylariaceae</taxon>
        <taxon>Xylaria</taxon>
    </lineage>
</organism>
<dbReference type="InterPro" id="IPR014030">
    <property type="entry name" value="Ketoacyl_synth_N"/>
</dbReference>
<keyword evidence="6" id="KW-0012">Acyltransferase</keyword>
<gene>
    <name evidence="11" type="primary">pksX1</name>
</gene>
<reference evidence="11" key="1">
    <citation type="journal article" date="2005" name="FEMS Microbiol. Lett.">
        <title>Diversity of type I polyketide synthase genes in the wood-decay fungus Xylaria sp. BCC 1067.</title>
        <authorList>
            <person name="Amnuaykanjanasin A."/>
            <person name="Punya J."/>
            <person name="Paungmoung P."/>
            <person name="Rungrod A."/>
            <person name="Tachaleat A."/>
            <person name="Pongpattanakitshote S."/>
            <person name="Cheevadhanarak S."/>
            <person name="Tanticharoen M."/>
        </authorList>
    </citation>
    <scope>NUCLEOTIDE SEQUENCE</scope>
</reference>
<feature type="region of interest" description="N-terminal hotdog fold" evidence="7">
    <location>
        <begin position="992"/>
        <end position="1128"/>
    </location>
</feature>
<dbReference type="GO" id="GO:0004312">
    <property type="term" value="F:fatty acid synthase activity"/>
    <property type="evidence" value="ECO:0007669"/>
    <property type="project" value="TreeGrafter"/>
</dbReference>
<dbReference type="InterPro" id="IPR014043">
    <property type="entry name" value="Acyl_transferase_dom"/>
</dbReference>
<dbReference type="EMBL" id="AY971872">
    <property type="protein sequence ID" value="AAY41231.1"/>
    <property type="molecule type" value="Genomic_DNA"/>
</dbReference>
<dbReference type="InterPro" id="IPR020841">
    <property type="entry name" value="PKS_Beta-ketoAc_synthase_dom"/>
</dbReference>
<dbReference type="InterPro" id="IPR036736">
    <property type="entry name" value="ACP-like_sf"/>
</dbReference>
<evidence type="ECO:0000256" key="1">
    <source>
        <dbReference type="ARBA" id="ARBA00022450"/>
    </source>
</evidence>
<dbReference type="InterPro" id="IPR011032">
    <property type="entry name" value="GroES-like_sf"/>
</dbReference>
<dbReference type="InterPro" id="IPR056501">
    <property type="entry name" value="NAD-bd_HRPKS_sdrA"/>
</dbReference>
<feature type="domain" description="PKS/mFAS DH" evidence="10">
    <location>
        <begin position="992"/>
        <end position="1306"/>
    </location>
</feature>
<dbReference type="Gene3D" id="3.40.50.150">
    <property type="entry name" value="Vaccinia Virus protein VP39"/>
    <property type="match status" value="1"/>
</dbReference>
<dbReference type="InterPro" id="IPR036291">
    <property type="entry name" value="NAD(P)-bd_dom_sf"/>
</dbReference>
<dbReference type="InterPro" id="IPR049900">
    <property type="entry name" value="PKS_mFAS_DH"/>
</dbReference>
<dbReference type="CDD" id="cd02440">
    <property type="entry name" value="AdoMet_MTases"/>
    <property type="match status" value="1"/>
</dbReference>
<dbReference type="SMART" id="SM00827">
    <property type="entry name" value="PKS_AT"/>
    <property type="match status" value="1"/>
</dbReference>
<dbReference type="SUPFAM" id="SSF53335">
    <property type="entry name" value="S-adenosyl-L-methionine-dependent methyltransferases"/>
    <property type="match status" value="1"/>
</dbReference>
<dbReference type="Pfam" id="PF08242">
    <property type="entry name" value="Methyltransf_12"/>
    <property type="match status" value="1"/>
</dbReference>
<dbReference type="PANTHER" id="PTHR43775">
    <property type="entry name" value="FATTY ACID SYNTHASE"/>
    <property type="match status" value="1"/>
</dbReference>
<dbReference type="Pfam" id="PF00698">
    <property type="entry name" value="Acyl_transf_1"/>
    <property type="match status" value="1"/>
</dbReference>
<dbReference type="InterPro" id="IPR016039">
    <property type="entry name" value="Thiolase-like"/>
</dbReference>
<feature type="domain" description="Carrier" evidence="8">
    <location>
        <begin position="2510"/>
        <end position="2587"/>
    </location>
</feature>
<dbReference type="InterPro" id="IPR016036">
    <property type="entry name" value="Malonyl_transacylase_ACP-bd"/>
</dbReference>
<dbReference type="InterPro" id="IPR013968">
    <property type="entry name" value="PKS_KR"/>
</dbReference>
<keyword evidence="1" id="KW-0596">Phosphopantetheine</keyword>
<dbReference type="PROSITE" id="PS50075">
    <property type="entry name" value="CARRIER"/>
    <property type="match status" value="1"/>
</dbReference>
<dbReference type="Pfam" id="PF08659">
    <property type="entry name" value="KR"/>
    <property type="match status" value="1"/>
</dbReference>
<dbReference type="GO" id="GO:0016491">
    <property type="term" value="F:oxidoreductase activity"/>
    <property type="evidence" value="ECO:0007669"/>
    <property type="project" value="UniProtKB-KW"/>
</dbReference>
<dbReference type="SMART" id="SM00822">
    <property type="entry name" value="PKS_KR"/>
    <property type="match status" value="1"/>
</dbReference>
<evidence type="ECO:0000259" key="10">
    <source>
        <dbReference type="PROSITE" id="PS52019"/>
    </source>
</evidence>
<dbReference type="GO" id="GO:0004315">
    <property type="term" value="F:3-oxoacyl-[acyl-carrier-protein] synthase activity"/>
    <property type="evidence" value="ECO:0007669"/>
    <property type="project" value="InterPro"/>
</dbReference>
<dbReference type="Gene3D" id="3.40.366.10">
    <property type="entry name" value="Malonyl-Coenzyme A Acyl Carrier Protein, domain 2"/>
    <property type="match status" value="1"/>
</dbReference>
<dbReference type="InterPro" id="IPR050091">
    <property type="entry name" value="PKS_NRPS_Biosynth_Enz"/>
</dbReference>
<dbReference type="PANTHER" id="PTHR43775:SF29">
    <property type="entry name" value="ASPERFURANONE POLYKETIDE SYNTHASE AFOG-RELATED"/>
    <property type="match status" value="1"/>
</dbReference>
<dbReference type="Pfam" id="PF14765">
    <property type="entry name" value="PS-DH"/>
    <property type="match status" value="1"/>
</dbReference>
<feature type="region of interest" description="C-terminal hotdog fold" evidence="7">
    <location>
        <begin position="1157"/>
        <end position="1306"/>
    </location>
</feature>
<dbReference type="CDD" id="cd05195">
    <property type="entry name" value="enoyl_red"/>
    <property type="match status" value="1"/>
</dbReference>
<dbReference type="InterPro" id="IPR020807">
    <property type="entry name" value="PKS_DH"/>
</dbReference>
<dbReference type="GO" id="GO:0006633">
    <property type="term" value="P:fatty acid biosynthetic process"/>
    <property type="evidence" value="ECO:0007669"/>
    <property type="project" value="InterPro"/>
</dbReference>
<dbReference type="SMART" id="SM00825">
    <property type="entry name" value="PKS_KS"/>
    <property type="match status" value="1"/>
</dbReference>
<dbReference type="Pfam" id="PF23114">
    <property type="entry name" value="NAD-bd_HRPKS_sdrA"/>
    <property type="match status" value="1"/>
</dbReference>
<dbReference type="PROSITE" id="PS52004">
    <property type="entry name" value="KS3_2"/>
    <property type="match status" value="1"/>
</dbReference>
<dbReference type="InterPro" id="IPR029063">
    <property type="entry name" value="SAM-dependent_MTases_sf"/>
</dbReference>
<evidence type="ECO:0000256" key="2">
    <source>
        <dbReference type="ARBA" id="ARBA00022553"/>
    </source>
</evidence>
<dbReference type="SUPFAM" id="SSF55048">
    <property type="entry name" value="Probable ACP-binding domain of malonyl-CoA ACP transacylase"/>
    <property type="match status" value="1"/>
</dbReference>
<evidence type="ECO:0000256" key="4">
    <source>
        <dbReference type="ARBA" id="ARBA00023002"/>
    </source>
</evidence>
<dbReference type="Gene3D" id="3.30.70.3290">
    <property type="match status" value="1"/>
</dbReference>
<dbReference type="Gene3D" id="3.40.50.720">
    <property type="entry name" value="NAD(P)-binding Rossmann-like Domain"/>
    <property type="match status" value="3"/>
</dbReference>